<feature type="region of interest" description="Disordered" evidence="2">
    <location>
        <begin position="130"/>
        <end position="175"/>
    </location>
</feature>
<dbReference type="EMBL" id="LXWW01000281">
    <property type="protein sequence ID" value="OAO14199.1"/>
    <property type="molecule type" value="Genomic_DNA"/>
</dbReference>
<evidence type="ECO:0000313" key="3">
    <source>
        <dbReference type="EMBL" id="OAO14199.1"/>
    </source>
</evidence>
<dbReference type="OrthoDB" id="203521at2759"/>
<comment type="caution">
    <text evidence="3">The sequence shown here is derived from an EMBL/GenBank/DDBJ whole genome shotgun (WGS) entry which is preliminary data.</text>
</comment>
<proteinExistence type="predicted"/>
<dbReference type="Proteomes" id="UP000078348">
    <property type="component" value="Unassembled WGS sequence"/>
</dbReference>
<evidence type="ECO:0000256" key="1">
    <source>
        <dbReference type="SAM" id="Coils"/>
    </source>
</evidence>
<dbReference type="AlphaFoldDB" id="A0A196SDX5"/>
<evidence type="ECO:0000313" key="4">
    <source>
        <dbReference type="Proteomes" id="UP000078348"/>
    </source>
</evidence>
<keyword evidence="1" id="KW-0175">Coiled coil</keyword>
<evidence type="ECO:0000256" key="2">
    <source>
        <dbReference type="SAM" id="MobiDB-lite"/>
    </source>
</evidence>
<keyword evidence="4" id="KW-1185">Reference proteome</keyword>
<reference evidence="3 4" key="1">
    <citation type="submission" date="2016-05" db="EMBL/GenBank/DDBJ databases">
        <title>Nuclear genome of Blastocystis sp. subtype 1 NandII.</title>
        <authorList>
            <person name="Gentekaki E."/>
            <person name="Curtis B."/>
            <person name="Stairs C."/>
            <person name="Eme L."/>
            <person name="Herman E."/>
            <person name="Klimes V."/>
            <person name="Arias M.C."/>
            <person name="Elias M."/>
            <person name="Hilliou F."/>
            <person name="Klute M."/>
            <person name="Malik S.-B."/>
            <person name="Pightling A."/>
            <person name="Rachubinski R."/>
            <person name="Salas D."/>
            <person name="Schlacht A."/>
            <person name="Suga H."/>
            <person name="Archibald J."/>
            <person name="Ball S.G."/>
            <person name="Clark G."/>
            <person name="Dacks J."/>
            <person name="Van Der Giezen M."/>
            <person name="Tsaousis A."/>
            <person name="Roger A."/>
        </authorList>
    </citation>
    <scope>NUCLEOTIDE SEQUENCE [LARGE SCALE GENOMIC DNA]</scope>
    <source>
        <strain evidence="4">ATCC 50177 / NandII</strain>
    </source>
</reference>
<gene>
    <name evidence="3" type="ORF">AV274_4122</name>
</gene>
<sequence length="175" mass="20702">METVETILLDSTEKDSSHFLEALRSFLSSPSIVDAPVEEVKEKSEEEKRADAIRERINRERLEAQKETQKRKTINVKEMQQREKLLNTYGFDIVEADEDGNLIYREKKEEKDPMDGVNENALRVKLIEKKKREDMKAQHDMEVRRNKELEAKRKADQEKKKTVRKERRGRGDRGM</sequence>
<feature type="coiled-coil region" evidence="1">
    <location>
        <begin position="43"/>
        <end position="82"/>
    </location>
</feature>
<feature type="compositionally biased region" description="Basic and acidic residues" evidence="2">
    <location>
        <begin position="130"/>
        <end position="160"/>
    </location>
</feature>
<protein>
    <submittedName>
        <fullName evidence="3">Uncharacterized protein</fullName>
    </submittedName>
</protein>
<organism evidence="3 4">
    <name type="scientific">Blastocystis sp. subtype 1 (strain ATCC 50177 / NandII)</name>
    <dbReference type="NCBI Taxonomy" id="478820"/>
    <lineage>
        <taxon>Eukaryota</taxon>
        <taxon>Sar</taxon>
        <taxon>Stramenopiles</taxon>
        <taxon>Bigyra</taxon>
        <taxon>Opalozoa</taxon>
        <taxon>Opalinata</taxon>
        <taxon>Blastocystidae</taxon>
        <taxon>Blastocystis</taxon>
    </lineage>
</organism>
<name>A0A196SDX5_BLAHN</name>
<accession>A0A196SDX5</accession>